<proteinExistence type="inferred from homology"/>
<feature type="transmembrane region" description="Helical" evidence="21">
    <location>
        <begin position="4521"/>
        <end position="4546"/>
    </location>
</feature>
<reference evidence="25" key="1">
    <citation type="submission" date="2016-04" db="UniProtKB">
        <authorList>
            <consortium name="WormBaseParasite"/>
        </authorList>
    </citation>
    <scope>IDENTIFICATION</scope>
</reference>
<keyword evidence="9" id="KW-0677">Repeat</keyword>
<sequence length="4692" mass="522593">MIAVDSPISPGEASFPGSISASVHSGVAGCSENDFRCNDGKCIRFEWKCDGSGDCSDGEDEKDCPHPGCKTDQWQCDRYEWRSTSCIPEYQRCDNITDCADGSDEVDCPAPSISCNVNDGSVFQCADGRQCFDISKKCDGKYDCRDLSDEKDSCPRNHTACFQYQFRCEDRSQCIQKSWVCDGSNDCADGSDEPPTCEFKQCGGGEFQCKNKRCQPRKFRCDYYDDCGDNSDEEGCGHYLCPPQQWNCPGSGHCIPETKLCDGKNDCSDGADEQNCSSNLCPSLGCQAGCHPSPSGGVCTCPVGYKLDKRFQRICSDINECVEWGYCDQGCQNHRPGFTCSCLGKCYHLEMMHGPSKDNYSLRGYCISHESDSMRLYVARREGLYRINPNNPNEEAKKLVSGEFIYGIGYDFGDKKMFWTDRLSHSAFSADIDDSGDIKNIKKLNLKNLVYPRNLAVDWITNHLYIIESGSRRIDVSTFDGERRTVLIADGLTLPLDIALDPIRGEMFFSNQFKLEAAAMDGTGRRTLIDTHTHQVSGVVVDIAARRVYWVDPKVDRVESIDYTGNDRKIVIQGMNNVPHPFGLTIFDQYLYWTDWTRLGIVRVEKFGSATDVIWTKKENNVFPMGIAAYHPMAQVGPQESECLGLKIDNTCVDVDCQGMCILSKDYGGFGVGYRCVCPIGQKLVDGKRCIDSTDYLLFSSNKIVRGIFPDMLQSSLSEAILPISPVSQRRIGMYFEVECDIHGNSFFYADIMDNTVYRVKPDGEGSAPVLVTHNDGLVSMSFDWLSKQLYYVDNIRNSLEVVKISEQGLIHPDQLIHRQLLTGLRDPVAVAVHPWRGILFFAEAQRPAKIFRCNIDGSGCQIIRNTTLGRPSSFAIDFLEDRLCYGDTLLKTINCMDFDGSKPYILPVDNPIPVAIAILGDEMYYVHQRPYSIRRVNKRNGGTGRVVREFVGEDRSVFSLKACSTSNQPIPNPSMEHPCHASDCSQLCFALPNSSSSSEAQPLVKQCGCRQGFKINPENMRTCQRDHREVIEVLCASNSSQFSCANGRCIPNEWKCDGENDCLDGSDEVGADGKPCFVKKECPLNTIRCKNTNKCIPQQYACDGDNDCGDYSDEDVKYCKNGATPVCAARKFQCDNHRCIPEQWKCDSDNDCGDGSDEKFEMCSNATCASNQATKRKTQEFTCGNGRCIPVYWLCDGDNDCYDNTDEDKERCPPTLCRPDQFRCANKRQCISLKNHCDGQQDCEDGSDEESCLIQENKCVHGEFTCVSSGICIPLSWKCDGQKDCEDGSDEPEGLCSSVQCDKDHFRCANGRCIFNSWLCDGENDCEDNSDEDPAHGCQRSEQLSPRCPFQYVACPGAPDICIPLHNLCDRKEHCPGGTDEGGRCARDLCAADRAGCAFKCHMSPDGPLCSCPFGEAVVNKTKCEPENECLDARSCSQICTDEKHGFTCSCEQGYTLDADKRTCKVTDGVEDMRIYVSNRNRIYWSDHLLENWHTFEARVENAIALAWDSVEDRIYWSDIREKKIFSASRNGTNMTVFISEGLDVTEGIALDWVARNLYWVDSSLNTIEVASLERAGARAVLIHENVDQPRGIAVDPRNGLLFWTDWGQNPRIERANMDGSERRTLLNSKIYWPNTIALDLTTNRLYFADSKLDYIDFVNYDGTGRTQVLTSSKFVQHPHALAIFEDTIYYSDRRLQKLLLYPKYPNGTSTEYRSHTFSKALGVVAVHPILQPHLNNPCDGNPCSDLCLIGKNMKSVCKCPLSKILDVSGKNCISDMKPFLMLIQKTNIFGLSMDESVNNTPIISGMTPLAGLINAYDAAYDPETAQVFFLEHATVGRIIGPNSLPESRILQVIPGAKNRTEIIASQIPDDPYAMAVDWISRNMYVANKISQTVEVIRTKDIQYRATILHNDQSPTAVSNPVALALDSDRGFLFWLDQGGGALSPKIARADLDGKNALVIVSSDITELNHIALDTVNQRVYFSEAKAGRISFVSYDGQDRHYVLNDVGKQPRGLAFFNSRLFYADSAFDSIEVASITSDVQLLQFQHFKKGADQLVNIKAISGRSKQQKSVAMEPIGGTAITAVDFEFETKSLYVAESSGPNRGIYKVTLGTGKVQNIVRDNFGSFTVRSIALDWINYNLYFINVDSDRTHIEVCQLDGKHRKVLLSTKTETPTSIAVDPIGRYLYWADQGQKPTIQRAFLDGSHRQVIVHENIAEPTDLIVDPSSHMVYWTDAKLDGIFRVRAEGGNPELVRNDIAAAAGIALLGQTMYWTDNRLQKVFSASSHPNKTSILISPTTMAAGLADLGNVAVFDESVQPKASSPCQITDNLRKTPCTQLCFASPGSQSPSCACARGVLKGRSCEEPETFLMFADGDRIIDAPIEPDVKAPNPLKEALPQIENLQLFDVDVNLRRVYVVTELPNGANISWFAMNQPHKRRLIFGSKKNKLAETVRHISDMKLDWLTHKIYFTTGRHAIFLLKLQNSFFLNNFCALFFAYAENSAGGKIYVVDVQGEHIATVASGDWTYALAVDPCAGYVFWSDSGYKITGGVYEPRIERANMAGGDRQVILKESISLPAALAVDFREQRLYWADINRLNIESSDYDGKNQRTIGINYRAKSLDIWGQWLYMSDPLANGIYRMNKNSGANYENVVADRRMPSTLRVIASEADSRTRNQFCNTLTSSLCKKNNGGCDQLCHVVAVNGGITASKVQCACNDSFELVVEPGKDIATQCVLRDSSTQNCQPPYNFQCGDGACIALSETCNGQQDCSDGSDEHATYCNTRVCPEKYFLCTNRRCIDADRRCNGINDCSDNSDELDCAGVSATCPPGHFECSNGHCINTTQVCDGHNDCHDEKVSDENQETCRDSPINCRGVRIRCPNTNICIQPADLCDGYDDCGDKADENKLFCMNQPCAMHYVRCPSGRCIPETWQCDGDNDCGEGAWDENHTNCTDSNGRRICVGEYLFQCDNGKCISRAFICDGEDDCGDASDESTIHNCGNRTCTEQEFHCKSNARLSQPKYECIPKAWLCDGDVTCANGEDESKELCGVEKKECNKGEFRCANKHCIHASWECDGDNDCLDGSDEHANCTYSKCQPEFWRCGNNKCIPNSWKCDGNDDCNDGSDEKDCPDKNAISKKEGSCPAGHFRCNNGDCIVETKLCDRVYDCLDRSDESSKCFINECAVAEKPLCEQKCVDLPIDYRCDCFDGFTLDKIDNKSCHDIDECETGLGRCSQKCVNKIGTYKCWCVDGYALSNDERTCKRVNLNPQPWLLFANKHYIRKLTLDGQNYELVARGFENVISMDIDMKERKVYLVDSGKLRLYRVGLEELDQPIDSYEVVLRHNIFGTEGIAIDWIGRKLYMLNRQERSLRVCELDGRYCRTLIRDRITQPKAIVIHPGKGYLYFTEWSLQAYIGRISLDGSPQLADPIEKLAENDLGWPNALAIDFFADKLFWADAHLNEVGFMNLDGGARYHIPAKRTSHISSMTVFDDYLFWSDWNLRELIRVDKWSGMNETVLKTTIQLPSDIRVIHPFRQPDFKNSCGLNNGGCSHLCLLSAHDPGFTCACPDQFILLSDNKTCEPHCTDRQFVCGGEDAKCIPKLWYCDGEQDCGDGSDEPGKDICGPRICAVGEFQCANHNCTRPFQICDGNNDCGDGSDEVECDKPCDPWMFKCATTGKCIPKRFTCDGDDDCGDRSDESDVICKNKERNCTAEEFRCNNHKCIPKMWRCDNDDDCGDGSDEPAECINTECHKGWTRCSTSYRCIPNWAFCNGQDDCRDNSDEIIERCPACDDIGEFRCATSGKCIPKRWMCDSENDCGDDSDETDPVCGGTSRPCSESEFRCSDGRCIPGSKVCDGTVQCSDGLDESQCKMRECNKGYMKCDDGTCILQHRWCDRRRDCPNASDELHCENYPNRRECSSFEFECGNSVCIPRKFICDGDNDCGDNSDETSEQCKSALCDPPLRFRCAHSRLCLNILQLCNGVNDCGPFDYSDEHLSMCSSFSEYGDCTTNQFKCTNSKCINASLACNRNDDCGDASDEIGCAKRKGITCATNNENGNCKHLCTDVSDGYYCHCRDGFKPNPEDPYDCIDIDECAENNTCTQNCLNTKGSYLCRCLDDYENNVVVGAMTGKDCRAKGDAPLILVATDGELVQLSLAHASSTNRHAAGTSNQNDIIAVDFDPRRQLMFWIDSQQRKVYRSALPKGNQSHAGQELNIDFKDLKLSPSALSVDYLTGNIYLAAIPNEGIVGFMARKKRNTDQSASAEDEGAIYLAKSDGRYMRSVIKGRLQIPTAVVTLPQLGRICFADAGFSAKIECADMDGKHRDVIIKDFIYSPTSLTVDEGKENRLYWADPKYHKVESVLPDGTKRRTIIVDHRMPWTIDVFENNLYWASKETRDLYVQDKFGRGRVSVLASDITNAHSVRVQQRFARDTSRAVSACSQAACSHLCVELPRNAYTCLCPDESSQLDDGFCAGTKVDELPMPKQCECQNGGICKLDGSCDCGDFEGEQCQRGSTVSRQLIGGFGSNAILAALLFISLLACVTLMTLIGTSLYRKRMLLFKKNEAADGAVSFHGNVISFSNPVLDPKPSDSTQVEYSMAQLRAADVPSSTTFSNPVYELEESSDTQSMRASSLVSSPTESTASVATTSRQHSFADVKPELSSSVIAPHSDLRPTVPPRRMTKEESDKMMLVTNDQVTDV</sequence>
<feature type="disulfide bond" evidence="18">
    <location>
        <begin position="2791"/>
        <end position="2809"/>
    </location>
</feature>
<dbReference type="InterPro" id="IPR036055">
    <property type="entry name" value="LDL_receptor-like_sf"/>
</dbReference>
<feature type="repeat" description="LDL-receptor class B" evidence="19">
    <location>
        <begin position="1932"/>
        <end position="1978"/>
    </location>
</feature>
<feature type="disulfide bond" evidence="18">
    <location>
        <begin position="2832"/>
        <end position="2850"/>
    </location>
</feature>
<dbReference type="GO" id="GO:0005905">
    <property type="term" value="C:clathrin-coated pit"/>
    <property type="evidence" value="ECO:0007669"/>
    <property type="project" value="UniProtKB-KW"/>
</dbReference>
<feature type="repeat" description="LDL-receptor class B" evidence="19">
    <location>
        <begin position="1557"/>
        <end position="1600"/>
    </location>
</feature>
<evidence type="ECO:0000256" key="14">
    <source>
        <dbReference type="ARBA" id="ARBA00023170"/>
    </source>
</evidence>
<keyword evidence="11 21" id="KW-1133">Transmembrane helix</keyword>
<dbReference type="SMART" id="SM00135">
    <property type="entry name" value="LY"/>
    <property type="match status" value="33"/>
</dbReference>
<dbReference type="InterPro" id="IPR000152">
    <property type="entry name" value="EGF-type_Asp/Asn_hydroxyl_site"/>
</dbReference>
<dbReference type="Pfam" id="PF14670">
    <property type="entry name" value="FXa_inhibition"/>
    <property type="match status" value="1"/>
</dbReference>
<feature type="disulfide bond" evidence="18">
    <location>
        <begin position="37"/>
        <end position="55"/>
    </location>
</feature>
<feature type="disulfide bond" evidence="18">
    <location>
        <begin position="2784"/>
        <end position="2796"/>
    </location>
</feature>
<feature type="disulfide bond" evidence="18">
    <location>
        <begin position="2803"/>
        <end position="2818"/>
    </location>
</feature>
<dbReference type="GO" id="GO:0005509">
    <property type="term" value="F:calcium ion binding"/>
    <property type="evidence" value="ECO:0007669"/>
    <property type="project" value="InterPro"/>
</dbReference>
<evidence type="ECO:0000256" key="6">
    <source>
        <dbReference type="ARBA" id="ARBA00022692"/>
    </source>
</evidence>
<feature type="disulfide bond" evidence="18">
    <location>
        <begin position="221"/>
        <end position="236"/>
    </location>
</feature>
<feature type="disulfide bond" evidence="18">
    <location>
        <begin position="2966"/>
        <end position="2984"/>
    </location>
</feature>
<feature type="disulfide bond" evidence="18">
    <location>
        <begin position="2750"/>
        <end position="2768"/>
    </location>
</feature>
<feature type="region of interest" description="Disordered" evidence="20">
    <location>
        <begin position="4611"/>
        <end position="4678"/>
    </location>
</feature>
<dbReference type="GO" id="GO:0005886">
    <property type="term" value="C:plasma membrane"/>
    <property type="evidence" value="ECO:0007669"/>
    <property type="project" value="TreeGrafter"/>
</dbReference>
<dbReference type="FunFam" id="4.10.400.10:FF:000209">
    <property type="entry name" value="Low-density lipoprotein receptor-related protein"/>
    <property type="match status" value="1"/>
</dbReference>
<dbReference type="FunFam" id="4.10.400.10:FF:000190">
    <property type="entry name" value="Low-density lipoprotein receptor-related protein"/>
    <property type="match status" value="1"/>
</dbReference>
<dbReference type="PROSITE" id="PS01186">
    <property type="entry name" value="EGF_2"/>
    <property type="match status" value="1"/>
</dbReference>
<keyword evidence="5" id="KW-0254">Endocytosis</keyword>
<dbReference type="FunFam" id="2.10.25.10:FF:000009">
    <property type="entry name" value="Low-density lipoprotein receptor isoform 1"/>
    <property type="match status" value="3"/>
</dbReference>
<dbReference type="FunFam" id="4.10.400.10:FF:000147">
    <property type="entry name" value="Low-density lipoprotein receptor-related protein 2"/>
    <property type="match status" value="1"/>
</dbReference>
<dbReference type="InterPro" id="IPR002172">
    <property type="entry name" value="LDrepeatLR_classA_rpt"/>
</dbReference>
<feature type="repeat" description="LDL-receptor class B" evidence="19">
    <location>
        <begin position="2184"/>
        <end position="2227"/>
    </location>
</feature>
<evidence type="ECO:0000256" key="21">
    <source>
        <dbReference type="SAM" id="Phobius"/>
    </source>
</evidence>
<dbReference type="FunFam" id="2.120.10.30:FF:000241">
    <property type="entry name" value="Low-density lipoprotein receptor-related protein 6"/>
    <property type="match status" value="3"/>
</dbReference>
<evidence type="ECO:0000256" key="12">
    <source>
        <dbReference type="ARBA" id="ARBA00023136"/>
    </source>
</evidence>
<feature type="compositionally biased region" description="Polar residues" evidence="20">
    <location>
        <begin position="4617"/>
        <end position="4644"/>
    </location>
</feature>
<name>A0A158RBR8_THECL</name>
<dbReference type="Gene3D" id="4.10.400.10">
    <property type="entry name" value="Low-density Lipoprotein Receptor"/>
    <property type="match status" value="34"/>
</dbReference>
<feature type="disulfide bond" evidence="18">
    <location>
        <begin position="3705"/>
        <end position="3717"/>
    </location>
</feature>
<feature type="disulfide bond" evidence="18">
    <location>
        <begin position="3869"/>
        <end position="3881"/>
    </location>
</feature>
<dbReference type="InterPro" id="IPR011042">
    <property type="entry name" value="6-blade_b-propeller_TolB-like"/>
</dbReference>
<dbReference type="FunFam" id="4.10.400.10:FF:000011">
    <property type="entry name" value="Low-density lipoprotein receptor-related protein 1"/>
    <property type="match status" value="2"/>
</dbReference>
<feature type="disulfide bond" evidence="18">
    <location>
        <begin position="3849"/>
        <end position="3864"/>
    </location>
</feature>
<dbReference type="FunFam" id="4.10.400.10:FF:000005">
    <property type="entry name" value="low-density lipoprotein receptor-related protein 1B"/>
    <property type="match status" value="3"/>
</dbReference>
<keyword evidence="12 21" id="KW-0472">Membrane</keyword>
<evidence type="ECO:0000256" key="20">
    <source>
        <dbReference type="SAM" id="MobiDB-lite"/>
    </source>
</evidence>
<evidence type="ECO:0000256" key="2">
    <source>
        <dbReference type="ARBA" id="ARBA00009939"/>
    </source>
</evidence>
<feature type="disulfide bond" evidence="18">
    <location>
        <begin position="93"/>
        <end position="108"/>
    </location>
</feature>
<feature type="disulfide bond" evidence="18">
    <location>
        <begin position="4009"/>
        <end position="4027"/>
    </location>
</feature>
<feature type="repeat" description="LDL-receptor class B" evidence="19">
    <location>
        <begin position="462"/>
        <end position="504"/>
    </location>
</feature>
<feature type="disulfide bond" evidence="18">
    <location>
        <begin position="49"/>
        <end position="64"/>
    </location>
</feature>
<comment type="caution">
    <text evidence="18">Lacks conserved residue(s) required for the propagation of feature annotation.</text>
</comment>
<feature type="repeat" description="LDL-receptor class B" evidence="19">
    <location>
        <begin position="1514"/>
        <end position="1556"/>
    </location>
</feature>
<dbReference type="GO" id="GO:0006898">
    <property type="term" value="P:receptor-mediated endocytosis"/>
    <property type="evidence" value="ECO:0007669"/>
    <property type="project" value="UniProtKB-ARBA"/>
</dbReference>
<evidence type="ECO:0000256" key="13">
    <source>
        <dbReference type="ARBA" id="ARBA00023157"/>
    </source>
</evidence>
<feature type="repeat" description="LDL-receptor class B" evidence="19">
    <location>
        <begin position="1645"/>
        <end position="1689"/>
    </location>
</feature>
<keyword evidence="16" id="KW-0325">Glycoprotein</keyword>
<dbReference type="PROSITE" id="PS01187">
    <property type="entry name" value="EGF_CA"/>
    <property type="match status" value="3"/>
</dbReference>
<feature type="disulfide bond" evidence="18">
    <location>
        <begin position="3059"/>
        <end position="3077"/>
    </location>
</feature>
<feature type="repeat" description="LDL-receptor class B" evidence="19">
    <location>
        <begin position="2535"/>
        <end position="2585"/>
    </location>
</feature>
<dbReference type="PROSITE" id="PS51120">
    <property type="entry name" value="LDLRB"/>
    <property type="match status" value="11"/>
</dbReference>
<evidence type="ECO:0000313" key="23">
    <source>
        <dbReference type="EMBL" id="VDN02622.1"/>
    </source>
</evidence>
<dbReference type="CDD" id="cd00112">
    <property type="entry name" value="LDLa"/>
    <property type="match status" value="30"/>
</dbReference>
<dbReference type="InterPro" id="IPR056588">
    <property type="entry name" value="EGF_LRP2"/>
</dbReference>
<feature type="disulfide bond" evidence="18">
    <location>
        <begin position="1184"/>
        <end position="1202"/>
    </location>
</feature>
<feature type="repeat" description="LDL-receptor class B" evidence="19">
    <location>
        <begin position="4294"/>
        <end position="4337"/>
    </location>
</feature>
<evidence type="ECO:0000256" key="5">
    <source>
        <dbReference type="ARBA" id="ARBA00022583"/>
    </source>
</evidence>
<feature type="repeat" description="LDL-receptor class B" evidence="19">
    <location>
        <begin position="1601"/>
        <end position="1644"/>
    </location>
</feature>
<feature type="disulfide bond" evidence="18">
    <location>
        <begin position="4021"/>
        <end position="4036"/>
    </location>
</feature>
<dbReference type="PRINTS" id="PR00261">
    <property type="entry name" value="LDLRECEPTOR"/>
</dbReference>
<dbReference type="SUPFAM" id="SSF57196">
    <property type="entry name" value="EGF/Laminin"/>
    <property type="match status" value="2"/>
</dbReference>
<feature type="disulfide bond" evidence="18">
    <location>
        <begin position="3830"/>
        <end position="3842"/>
    </location>
</feature>
<evidence type="ECO:0000256" key="7">
    <source>
        <dbReference type="ARBA" id="ARBA00022723"/>
    </source>
</evidence>
<feature type="repeat" description="LDL-receptor class B" evidence="19">
    <location>
        <begin position="2139"/>
        <end position="2183"/>
    </location>
</feature>
<feature type="disulfide bond" evidence="18">
    <location>
        <begin position="2825"/>
        <end position="2837"/>
    </location>
</feature>
<feature type="disulfide bond" evidence="18">
    <location>
        <begin position="1045"/>
        <end position="1063"/>
    </location>
</feature>
<feature type="disulfide bond" evidence="18">
    <location>
        <begin position="209"/>
        <end position="227"/>
    </location>
</feature>
<dbReference type="FunFam" id="4.10.400.10:FF:000002">
    <property type="entry name" value="Low-density lipoprotein receptor-related protein 1"/>
    <property type="match status" value="2"/>
</dbReference>
<dbReference type="PANTHER" id="PTHR22722:SF14">
    <property type="entry name" value="MEGALIN, ISOFORM A"/>
    <property type="match status" value="1"/>
</dbReference>
<feature type="disulfide bond" evidence="18">
    <location>
        <begin position="3712"/>
        <end position="3730"/>
    </location>
</feature>
<feature type="disulfide bond" evidence="18">
    <location>
        <begin position="3139"/>
        <end position="3151"/>
    </location>
</feature>
<dbReference type="PROSITE" id="PS01209">
    <property type="entry name" value="LDLRA_1"/>
    <property type="match status" value="15"/>
</dbReference>
<feature type="disulfide bond" evidence="18">
    <location>
        <begin position="3623"/>
        <end position="3635"/>
    </location>
</feature>
<feature type="disulfide bond" evidence="18">
    <location>
        <begin position="3642"/>
        <end position="3657"/>
    </location>
</feature>
<keyword evidence="8" id="KW-0732">Signal</keyword>
<evidence type="ECO:0000256" key="9">
    <source>
        <dbReference type="ARBA" id="ARBA00022737"/>
    </source>
</evidence>
<feature type="disulfide bond" evidence="18">
    <location>
        <begin position="3630"/>
        <end position="3648"/>
    </location>
</feature>
<keyword evidence="13 18" id="KW-1015">Disulfide bond</keyword>
<dbReference type="InterPro" id="IPR009030">
    <property type="entry name" value="Growth_fac_rcpt_cys_sf"/>
</dbReference>
<evidence type="ECO:0000256" key="1">
    <source>
        <dbReference type="ARBA" id="ARBA00004479"/>
    </source>
</evidence>
<feature type="disulfide bond" evidence="18">
    <location>
        <begin position="3919"/>
        <end position="3937"/>
    </location>
</feature>
<dbReference type="SUPFAM" id="SSF57424">
    <property type="entry name" value="LDL receptor-like module"/>
    <property type="match status" value="33"/>
</dbReference>
<dbReference type="FunFam" id="2.120.10.30:FF:000035">
    <property type="entry name" value="Low-density lipoprotein receptor-related protein 2"/>
    <property type="match status" value="1"/>
</dbReference>
<dbReference type="Pfam" id="PF24468">
    <property type="entry name" value="EGF_LRP2"/>
    <property type="match status" value="1"/>
</dbReference>
<dbReference type="CDD" id="cd00054">
    <property type="entry name" value="EGF_CA"/>
    <property type="match status" value="1"/>
</dbReference>
<dbReference type="OMA" id="RTCQPEQ"/>
<feature type="disulfide bond" evidence="18">
    <location>
        <begin position="30"/>
        <end position="42"/>
    </location>
</feature>
<dbReference type="InterPro" id="IPR000742">
    <property type="entry name" value="EGF"/>
</dbReference>
<dbReference type="Pfam" id="PF00057">
    <property type="entry name" value="Ldl_recept_a"/>
    <property type="match status" value="29"/>
</dbReference>
<feature type="disulfide bond" evidence="18">
    <location>
        <begin position="1128"/>
        <end position="1140"/>
    </location>
</feature>
<dbReference type="InterPro" id="IPR001881">
    <property type="entry name" value="EGF-like_Ca-bd_dom"/>
</dbReference>
<keyword evidence="10" id="KW-0106">Calcium</keyword>
<feature type="disulfide bond" evidence="18">
    <location>
        <begin position="2919"/>
        <end position="2937"/>
    </location>
</feature>
<keyword evidence="24" id="KW-1185">Reference proteome</keyword>
<evidence type="ECO:0000256" key="16">
    <source>
        <dbReference type="ARBA" id="ARBA00023180"/>
    </source>
</evidence>
<feature type="domain" description="EGF-like" evidence="22">
    <location>
        <begin position="1450"/>
        <end position="1465"/>
    </location>
</feature>
<dbReference type="SMART" id="SM00192">
    <property type="entry name" value="LDLa"/>
    <property type="match status" value="35"/>
</dbReference>
<protein>
    <submittedName>
        <fullName evidence="25">EGF-like domain-containing protein</fullName>
    </submittedName>
</protein>
<dbReference type="InterPro" id="IPR023415">
    <property type="entry name" value="LDLR_class-A_CS"/>
</dbReference>
<dbReference type="PANTHER" id="PTHR22722">
    <property type="entry name" value="LOW-DENSITY LIPOPROTEIN RECEPTOR-RELATED PROTEIN 2-RELATED"/>
    <property type="match status" value="1"/>
</dbReference>
<feature type="disulfide bond" evidence="18">
    <location>
        <begin position="3146"/>
        <end position="3164"/>
    </location>
</feature>
<dbReference type="STRING" id="103827.A0A158RBR8"/>
<feature type="disulfide bond" evidence="18">
    <location>
        <begin position="3888"/>
        <end position="3903"/>
    </location>
</feature>
<accession>A0A158RBR8</accession>
<comment type="subcellular location">
    <subcellularLocation>
        <location evidence="17">Membrane</location>
        <location evidence="17">Coated pit</location>
    </subcellularLocation>
    <subcellularLocation>
        <location evidence="1">Membrane</location>
        <topology evidence="1">Single-pass type I membrane protein</topology>
    </subcellularLocation>
</comment>
<feature type="disulfide bond" evidence="18">
    <location>
        <begin position="3111"/>
        <end position="3126"/>
    </location>
</feature>
<dbReference type="WBParaSite" id="TCLT_0000539501-mRNA-1">
    <property type="protein sequence ID" value="TCLT_0000539501-mRNA-1"/>
    <property type="gene ID" value="TCLT_0000539501"/>
</dbReference>
<keyword evidence="7" id="KW-0479">Metal-binding</keyword>
<feature type="disulfide bond" evidence="18">
    <location>
        <begin position="1309"/>
        <end position="1327"/>
    </location>
</feature>
<evidence type="ECO:0000313" key="24">
    <source>
        <dbReference type="Proteomes" id="UP000276776"/>
    </source>
</evidence>
<feature type="disulfide bond" evidence="18">
    <location>
        <begin position="1302"/>
        <end position="1314"/>
    </location>
</feature>
<evidence type="ECO:0000256" key="19">
    <source>
        <dbReference type="PROSITE-ProRule" id="PRU00461"/>
    </source>
</evidence>
<keyword evidence="4" id="KW-0597">Phosphoprotein</keyword>
<evidence type="ECO:0000256" key="3">
    <source>
        <dbReference type="ARBA" id="ARBA00022536"/>
    </source>
</evidence>
<evidence type="ECO:0000256" key="10">
    <source>
        <dbReference type="ARBA" id="ARBA00022837"/>
    </source>
</evidence>
<dbReference type="PROSITE" id="PS50068">
    <property type="entry name" value="LDLRA_2"/>
    <property type="match status" value="34"/>
</dbReference>
<dbReference type="Proteomes" id="UP000276776">
    <property type="component" value="Unassembled WGS sequence"/>
</dbReference>
<evidence type="ECO:0000313" key="25">
    <source>
        <dbReference type="WBParaSite" id="TCLT_0000539501-mRNA-1"/>
    </source>
</evidence>
<keyword evidence="15" id="KW-0168">Coated pit</keyword>
<feature type="disulfide bond" evidence="18">
    <location>
        <begin position="3912"/>
        <end position="3924"/>
    </location>
</feature>
<organism evidence="25">
    <name type="scientific">Thelazia callipaeda</name>
    <name type="common">Oriental eyeworm</name>
    <name type="synonym">Parasitic nematode</name>
    <dbReference type="NCBI Taxonomy" id="103827"/>
    <lineage>
        <taxon>Eukaryota</taxon>
        <taxon>Metazoa</taxon>
        <taxon>Ecdysozoa</taxon>
        <taxon>Nematoda</taxon>
        <taxon>Chromadorea</taxon>
        <taxon>Rhabditida</taxon>
        <taxon>Spirurina</taxon>
        <taxon>Spiruromorpha</taxon>
        <taxon>Thelazioidea</taxon>
        <taxon>Thelaziidae</taxon>
        <taxon>Thelazia</taxon>
    </lineage>
</organism>
<feature type="disulfide bond" evidence="18">
    <location>
        <begin position="3052"/>
        <end position="3064"/>
    </location>
</feature>
<feature type="disulfide bond" evidence="18">
    <location>
        <begin position="202"/>
        <end position="214"/>
    </location>
</feature>
<feature type="disulfide bond" evidence="18">
    <location>
        <begin position="3099"/>
        <end position="3117"/>
    </location>
</feature>
<dbReference type="SMART" id="SM00179">
    <property type="entry name" value="EGF_CA"/>
    <property type="match status" value="6"/>
</dbReference>
<dbReference type="InterPro" id="IPR051221">
    <property type="entry name" value="LDLR-related"/>
</dbReference>
<feature type="disulfide bond" evidence="18">
    <location>
        <begin position="2912"/>
        <end position="2924"/>
    </location>
</feature>
<evidence type="ECO:0000256" key="18">
    <source>
        <dbReference type="PROSITE-ProRule" id="PRU00124"/>
    </source>
</evidence>
<feature type="disulfide bond" evidence="18">
    <location>
        <begin position="261"/>
        <end position="276"/>
    </location>
</feature>
<dbReference type="PROSITE" id="PS00010">
    <property type="entry name" value="ASX_HYDROXYL"/>
    <property type="match status" value="1"/>
</dbReference>
<feature type="repeat" description="LDL-receptor class B" evidence="19">
    <location>
        <begin position="546"/>
        <end position="590"/>
    </location>
</feature>
<evidence type="ECO:0000256" key="4">
    <source>
        <dbReference type="ARBA" id="ARBA00022553"/>
    </source>
</evidence>
<dbReference type="Pfam" id="PF00058">
    <property type="entry name" value="Ldl_recept_b"/>
    <property type="match status" value="8"/>
</dbReference>
<gene>
    <name evidence="23" type="ORF">TCLT_LOCUS5384</name>
</gene>
<keyword evidence="3" id="KW-0245">EGF-like domain</keyword>
<dbReference type="SUPFAM" id="SSF57184">
    <property type="entry name" value="Growth factor receptor domain"/>
    <property type="match status" value="1"/>
</dbReference>
<dbReference type="GO" id="GO:0043235">
    <property type="term" value="C:receptor complex"/>
    <property type="evidence" value="ECO:0007669"/>
    <property type="project" value="TreeGrafter"/>
</dbReference>
<feature type="disulfide bond" evidence="18">
    <location>
        <begin position="4002"/>
        <end position="4014"/>
    </location>
</feature>
<dbReference type="Gene3D" id="2.120.10.30">
    <property type="entry name" value="TolB, C-terminal domain"/>
    <property type="match status" value="8"/>
</dbReference>
<feature type="disulfide bond" evidence="18">
    <location>
        <begin position="1238"/>
        <end position="1253"/>
    </location>
</feature>
<keyword evidence="6 21" id="KW-0812">Transmembrane</keyword>
<feature type="disulfide bond" evidence="18">
    <location>
        <begin position="1135"/>
        <end position="1153"/>
    </location>
</feature>
<comment type="similarity">
    <text evidence="2">Belongs to the LDLR family.</text>
</comment>
<feature type="disulfide bond" evidence="18">
    <location>
        <begin position="3876"/>
        <end position="3894"/>
    </location>
</feature>
<dbReference type="OrthoDB" id="21182at2759"/>
<dbReference type="EMBL" id="UYYF01004336">
    <property type="protein sequence ID" value="VDN02622.1"/>
    <property type="molecule type" value="Genomic_DNA"/>
</dbReference>
<reference evidence="23 24" key="2">
    <citation type="submission" date="2018-11" db="EMBL/GenBank/DDBJ databases">
        <authorList>
            <consortium name="Pathogen Informatics"/>
        </authorList>
    </citation>
    <scope>NUCLEOTIDE SEQUENCE [LARGE SCALE GENOMIC DNA]</scope>
</reference>
<dbReference type="InterPro" id="IPR000033">
    <property type="entry name" value="LDLR_classB_rpt"/>
</dbReference>
<dbReference type="SUPFAM" id="SSF63825">
    <property type="entry name" value="YWTD domain"/>
    <property type="match status" value="8"/>
</dbReference>
<dbReference type="InterPro" id="IPR018097">
    <property type="entry name" value="EGF_Ca-bd_CS"/>
</dbReference>
<evidence type="ECO:0000256" key="11">
    <source>
        <dbReference type="ARBA" id="ARBA00022989"/>
    </source>
</evidence>
<keyword evidence="14" id="KW-0675">Receptor</keyword>
<feature type="disulfide bond" evidence="18">
    <location>
        <begin position="3092"/>
        <end position="3104"/>
    </location>
</feature>
<dbReference type="SMART" id="SM00181">
    <property type="entry name" value="EGF"/>
    <property type="match status" value="20"/>
</dbReference>
<evidence type="ECO:0000256" key="17">
    <source>
        <dbReference type="ARBA" id="ARBA00037878"/>
    </source>
</evidence>
<dbReference type="Gene3D" id="2.10.25.10">
    <property type="entry name" value="Laminin"/>
    <property type="match status" value="7"/>
</dbReference>
<dbReference type="FunFam" id="4.10.400.10:FF:000001">
    <property type="entry name" value="Low-density lipoprotein receptor-related protein 1"/>
    <property type="match status" value="1"/>
</dbReference>
<evidence type="ECO:0000256" key="8">
    <source>
        <dbReference type="ARBA" id="ARBA00022729"/>
    </source>
</evidence>
<feature type="disulfide bond" evidence="18">
    <location>
        <begin position="3837"/>
        <end position="3855"/>
    </location>
</feature>
<evidence type="ECO:0000259" key="22">
    <source>
        <dbReference type="PROSITE" id="PS01186"/>
    </source>
</evidence>
<evidence type="ECO:0000256" key="15">
    <source>
        <dbReference type="ARBA" id="ARBA00023176"/>
    </source>
</evidence>